<protein>
    <recommendedName>
        <fullName evidence="5">PEP-CTERM protein-sorting domain-containing protein</fullName>
    </recommendedName>
</protein>
<evidence type="ECO:0000256" key="1">
    <source>
        <dbReference type="SAM" id="MobiDB-lite"/>
    </source>
</evidence>
<name>A0ABY8L8M5_9RHOB</name>
<dbReference type="EMBL" id="CP122537">
    <property type="protein sequence ID" value="WGH77711.1"/>
    <property type="molecule type" value="Genomic_DNA"/>
</dbReference>
<accession>A0ABY8L8M5</accession>
<evidence type="ECO:0000313" key="3">
    <source>
        <dbReference type="EMBL" id="WGH77711.1"/>
    </source>
</evidence>
<evidence type="ECO:0000256" key="2">
    <source>
        <dbReference type="SAM" id="Phobius"/>
    </source>
</evidence>
<evidence type="ECO:0008006" key="5">
    <source>
        <dbReference type="Google" id="ProtNLM"/>
    </source>
</evidence>
<proteinExistence type="predicted"/>
<keyword evidence="2" id="KW-1133">Transmembrane helix</keyword>
<gene>
    <name evidence="3" type="ORF">P8627_11775</name>
</gene>
<dbReference type="RefSeq" id="WP_279964307.1">
    <property type="nucleotide sequence ID" value="NZ_CP122537.1"/>
</dbReference>
<keyword evidence="2" id="KW-0472">Membrane</keyword>
<feature type="transmembrane region" description="Helical" evidence="2">
    <location>
        <begin position="6"/>
        <end position="23"/>
    </location>
</feature>
<evidence type="ECO:0000313" key="4">
    <source>
        <dbReference type="Proteomes" id="UP001243420"/>
    </source>
</evidence>
<feature type="region of interest" description="Disordered" evidence="1">
    <location>
        <begin position="27"/>
        <end position="56"/>
    </location>
</feature>
<reference evidence="3 4" key="1">
    <citation type="submission" date="2023-04" db="EMBL/GenBank/DDBJ databases">
        <title>Jannaschia ovalis sp. nov., a marine bacterium isolated from sea tidal flat.</title>
        <authorList>
            <person name="Kwon D.Y."/>
            <person name="Kim J.-J."/>
        </authorList>
    </citation>
    <scope>NUCLEOTIDE SEQUENCE [LARGE SCALE GENOMIC DNA]</scope>
    <source>
        <strain evidence="3 4">GRR-S6-38</strain>
    </source>
</reference>
<sequence length="56" mass="6089">MSTEFLIPALALATLGLVIIFAIRSRSKVEEERHDPDAPKSALAKDGPTGKIDERL</sequence>
<keyword evidence="2" id="KW-0812">Transmembrane</keyword>
<feature type="compositionally biased region" description="Basic and acidic residues" evidence="1">
    <location>
        <begin position="27"/>
        <end position="38"/>
    </location>
</feature>
<organism evidence="3 4">
    <name type="scientific">Jannaschia ovalis</name>
    <dbReference type="NCBI Taxonomy" id="3038773"/>
    <lineage>
        <taxon>Bacteria</taxon>
        <taxon>Pseudomonadati</taxon>
        <taxon>Pseudomonadota</taxon>
        <taxon>Alphaproteobacteria</taxon>
        <taxon>Rhodobacterales</taxon>
        <taxon>Roseobacteraceae</taxon>
        <taxon>Jannaschia</taxon>
    </lineage>
</organism>
<keyword evidence="4" id="KW-1185">Reference proteome</keyword>
<dbReference type="Proteomes" id="UP001243420">
    <property type="component" value="Chromosome"/>
</dbReference>